<keyword evidence="1" id="KW-0805">Transcription regulation</keyword>
<feature type="region of interest" description="Disordered" evidence="6">
    <location>
        <begin position="282"/>
        <end position="346"/>
    </location>
</feature>
<dbReference type="SUPFAM" id="SSF46774">
    <property type="entry name" value="ARID-like"/>
    <property type="match status" value="1"/>
</dbReference>
<dbReference type="GO" id="GO:0003677">
    <property type="term" value="F:DNA binding"/>
    <property type="evidence" value="ECO:0007669"/>
    <property type="project" value="UniProtKB-KW"/>
</dbReference>
<feature type="coiled-coil region" evidence="5">
    <location>
        <begin position="843"/>
        <end position="896"/>
    </location>
</feature>
<feature type="compositionally biased region" description="Polar residues" evidence="6">
    <location>
        <begin position="809"/>
        <end position="819"/>
    </location>
</feature>
<dbReference type="InterPro" id="IPR036431">
    <property type="entry name" value="ARID_dom_sf"/>
</dbReference>
<feature type="coiled-coil region" evidence="5">
    <location>
        <begin position="352"/>
        <end position="379"/>
    </location>
</feature>
<evidence type="ECO:0000256" key="4">
    <source>
        <dbReference type="ARBA" id="ARBA00023242"/>
    </source>
</evidence>
<feature type="compositionally biased region" description="Basic and acidic residues" evidence="6">
    <location>
        <begin position="990"/>
        <end position="999"/>
    </location>
</feature>
<feature type="compositionally biased region" description="Acidic residues" evidence="6">
    <location>
        <begin position="1373"/>
        <end position="1383"/>
    </location>
</feature>
<feature type="compositionally biased region" description="Low complexity" evidence="6">
    <location>
        <begin position="651"/>
        <end position="669"/>
    </location>
</feature>
<feature type="compositionally biased region" description="Low complexity" evidence="6">
    <location>
        <begin position="282"/>
        <end position="294"/>
    </location>
</feature>
<evidence type="ECO:0000256" key="6">
    <source>
        <dbReference type="SAM" id="MobiDB-lite"/>
    </source>
</evidence>
<dbReference type="GO" id="GO:0005634">
    <property type="term" value="C:nucleus"/>
    <property type="evidence" value="ECO:0007669"/>
    <property type="project" value="TreeGrafter"/>
</dbReference>
<accession>A0A9P3LT71</accession>
<keyword evidence="5" id="KW-0175">Coiled coil</keyword>
<feature type="region of interest" description="Disordered" evidence="6">
    <location>
        <begin position="1300"/>
        <end position="1330"/>
    </location>
</feature>
<comment type="caution">
    <text evidence="8">The sequence shown here is derived from an EMBL/GenBank/DDBJ whole genome shotgun (WGS) entry which is preliminary data.</text>
</comment>
<evidence type="ECO:0000256" key="1">
    <source>
        <dbReference type="ARBA" id="ARBA00023015"/>
    </source>
</evidence>
<feature type="compositionally biased region" description="Polar residues" evidence="6">
    <location>
        <begin position="1588"/>
        <end position="1604"/>
    </location>
</feature>
<feature type="compositionally biased region" description="Polar residues" evidence="6">
    <location>
        <begin position="925"/>
        <end position="937"/>
    </location>
</feature>
<feature type="region of interest" description="Disordered" evidence="6">
    <location>
        <begin position="960"/>
        <end position="1058"/>
    </location>
</feature>
<feature type="compositionally biased region" description="Polar residues" evidence="6">
    <location>
        <begin position="968"/>
        <end position="989"/>
    </location>
</feature>
<feature type="compositionally biased region" description="Low complexity" evidence="6">
    <location>
        <begin position="612"/>
        <end position="627"/>
    </location>
</feature>
<feature type="region of interest" description="Disordered" evidence="6">
    <location>
        <begin position="551"/>
        <end position="576"/>
    </location>
</feature>
<feature type="compositionally biased region" description="Low complexity" evidence="6">
    <location>
        <begin position="903"/>
        <end position="915"/>
    </location>
</feature>
<dbReference type="InterPro" id="IPR033388">
    <property type="entry name" value="BAF250_C"/>
</dbReference>
<dbReference type="SMART" id="SM00501">
    <property type="entry name" value="BRIGHT"/>
    <property type="match status" value="1"/>
</dbReference>
<keyword evidence="2" id="KW-0238">DNA-binding</keyword>
<keyword evidence="3" id="KW-0804">Transcription</keyword>
<dbReference type="InterPro" id="IPR001606">
    <property type="entry name" value="ARID_dom"/>
</dbReference>
<dbReference type="CDD" id="cd16100">
    <property type="entry name" value="ARID"/>
    <property type="match status" value="1"/>
</dbReference>
<feature type="compositionally biased region" description="Low complexity" evidence="6">
    <location>
        <begin position="309"/>
        <end position="320"/>
    </location>
</feature>
<feature type="compositionally biased region" description="Low complexity" evidence="6">
    <location>
        <begin position="331"/>
        <end position="346"/>
    </location>
</feature>
<dbReference type="PANTHER" id="PTHR15348:SF0">
    <property type="entry name" value="PROTEIN DEAD RINGER"/>
    <property type="match status" value="1"/>
</dbReference>
<dbReference type="Gene3D" id="1.10.150.60">
    <property type="entry name" value="ARID DNA-binding domain"/>
    <property type="match status" value="1"/>
</dbReference>
<dbReference type="OrthoDB" id="1938591at2759"/>
<reference evidence="8" key="1">
    <citation type="submission" date="2021-11" db="EMBL/GenBank/DDBJ databases">
        <authorList>
            <person name="Herlambang A."/>
            <person name="Guo Y."/>
            <person name="Takashima Y."/>
            <person name="Nishizawa T."/>
        </authorList>
    </citation>
    <scope>NUCLEOTIDE SEQUENCE</scope>
    <source>
        <strain evidence="8">E1425</strain>
    </source>
</reference>
<dbReference type="Pfam" id="PF01388">
    <property type="entry name" value="ARID"/>
    <property type="match status" value="1"/>
</dbReference>
<proteinExistence type="predicted"/>
<evidence type="ECO:0000313" key="8">
    <source>
        <dbReference type="EMBL" id="GJJ69776.1"/>
    </source>
</evidence>
<gene>
    <name evidence="8" type="ORF">EMPS_02124</name>
</gene>
<feature type="compositionally biased region" description="Low complexity" evidence="6">
    <location>
        <begin position="560"/>
        <end position="576"/>
    </location>
</feature>
<dbReference type="SMART" id="SM01014">
    <property type="entry name" value="ARID"/>
    <property type="match status" value="1"/>
</dbReference>
<dbReference type="PROSITE" id="PS51011">
    <property type="entry name" value="ARID"/>
    <property type="match status" value="1"/>
</dbReference>
<feature type="domain" description="ARID" evidence="7">
    <location>
        <begin position="686"/>
        <end position="779"/>
    </location>
</feature>
<feature type="region of interest" description="Disordered" evidence="6">
    <location>
        <begin position="803"/>
        <end position="835"/>
    </location>
</feature>
<feature type="region of interest" description="Disordered" evidence="6">
    <location>
        <begin position="1583"/>
        <end position="1604"/>
    </location>
</feature>
<feature type="compositionally biased region" description="Polar residues" evidence="6">
    <location>
        <begin position="44"/>
        <end position="72"/>
    </location>
</feature>
<feature type="compositionally biased region" description="Polar residues" evidence="6">
    <location>
        <begin position="224"/>
        <end position="265"/>
    </location>
</feature>
<feature type="compositionally biased region" description="Polar residues" evidence="6">
    <location>
        <begin position="1"/>
        <end position="33"/>
    </location>
</feature>
<organism evidence="8 9">
    <name type="scientific">Entomortierella parvispora</name>
    <dbReference type="NCBI Taxonomy" id="205924"/>
    <lineage>
        <taxon>Eukaryota</taxon>
        <taxon>Fungi</taxon>
        <taxon>Fungi incertae sedis</taxon>
        <taxon>Mucoromycota</taxon>
        <taxon>Mortierellomycotina</taxon>
        <taxon>Mortierellomycetes</taxon>
        <taxon>Mortierellales</taxon>
        <taxon>Mortierellaceae</taxon>
        <taxon>Entomortierella</taxon>
    </lineage>
</organism>
<reference evidence="8" key="2">
    <citation type="journal article" date="2022" name="Microbiol. Resour. Announc.">
        <title>Whole-Genome Sequence of Entomortierella parvispora E1425, a Mucoromycotan Fungus Associated with Burkholderiaceae-Related Endosymbiotic Bacteria.</title>
        <authorList>
            <person name="Herlambang A."/>
            <person name="Guo Y."/>
            <person name="Takashima Y."/>
            <person name="Narisawa K."/>
            <person name="Ohta H."/>
            <person name="Nishizawa T."/>
        </authorList>
    </citation>
    <scope>NUCLEOTIDE SEQUENCE</scope>
    <source>
        <strain evidence="8">E1425</strain>
    </source>
</reference>
<feature type="compositionally biased region" description="Low complexity" evidence="6">
    <location>
        <begin position="177"/>
        <end position="187"/>
    </location>
</feature>
<feature type="region of interest" description="Disordered" evidence="6">
    <location>
        <begin position="903"/>
        <end position="938"/>
    </location>
</feature>
<dbReference type="PANTHER" id="PTHR15348">
    <property type="entry name" value="AT-RICH INTERACTIVE DOMAIN-CONTAINING PROTEIN ARID DOMAIN- CONTAINING PROTEIN DEAD RINGER PROTEIN B-CELL REGULATOR OF IGH TRANSCRIPTION BRIGHT"/>
    <property type="match status" value="1"/>
</dbReference>
<name>A0A9P3LT71_9FUNG</name>
<feature type="compositionally biased region" description="Low complexity" evidence="6">
    <location>
        <begin position="1155"/>
        <end position="1175"/>
    </location>
</feature>
<dbReference type="Proteomes" id="UP000827284">
    <property type="component" value="Unassembled WGS sequence"/>
</dbReference>
<keyword evidence="4" id="KW-0539">Nucleus</keyword>
<feature type="compositionally biased region" description="Basic and acidic residues" evidence="6">
    <location>
        <begin position="1310"/>
        <end position="1330"/>
    </location>
</feature>
<feature type="region of interest" description="Disordered" evidence="6">
    <location>
        <begin position="612"/>
        <end position="674"/>
    </location>
</feature>
<feature type="region of interest" description="Disordered" evidence="6">
    <location>
        <begin position="1"/>
        <end position="77"/>
    </location>
</feature>
<dbReference type="EMBL" id="BQFW01000003">
    <property type="protein sequence ID" value="GJJ69776.1"/>
    <property type="molecule type" value="Genomic_DNA"/>
</dbReference>
<dbReference type="InterPro" id="IPR045147">
    <property type="entry name" value="ARI3A/B/C"/>
</dbReference>
<evidence type="ECO:0000256" key="2">
    <source>
        <dbReference type="ARBA" id="ARBA00023125"/>
    </source>
</evidence>
<sequence length="1752" mass="190353">MSETPINPGSFNPQLQFSPTNMLGRVNPTSVNGASPGMPIRNMYTPTMANTMPNMSVPGSQNVGMAQRQNLGTPGVGSPFPTFNGNGPVFANMNLQQQQQRQFQHNQMLQQQQQQQQQQQHLQLQQLQQQQLQQQHQQQHQQHATMMNNYQLLQPSADSQMGDNGSGGGPGAVDAKSSLSSTQPPSSDMNDDLFGLDSFVDFTEMGPATSTATSGKTDGGATADGSNSSPGGATNMNSGIGNDNNSVKIGTGNTNDGSSPALNTSTATTMAVTPGIIGGLNNNNNNALNPNGRNPSQAGAGFNSPLGFQQQQPQQQQQQPMNPQGMSMFPGQQQLQQQMQQGQQGMMNNLQRQQLQQHLQQQQQQNAQARNGINLLAQNSPQMMMQPQQQPQQLQPQQQQQQPQQPQQQMPNGMPGMMPGMQGMPGMPGMPFMSVEMRQQLNLMQQASRQRYISTIEELSRRQQHALSGANGDPTLIANINEQFENMKKQATNQHQFQNQQLLRNFQQQVMQQQGMNQGPKVTPGSNTGNAMLSPMLQQQQKQMLNQQSLANPQGMFGSPMFNPQQQGQKQQMPMHLQGQALQGVQQQQMLQQQLQQQQQQQHQQQQQPQQQQQQLGQQQQLQQQLQAMNGGPGPHMPLGVTTTTAKARKAQGSQPSSAQSSPSPANASLPVNHNVTPNLNIDYTTITGDEFEEQLREFMKARNTPLPTKIPSMGSKKINLLLLFRISMSMGGMESVSKQKAWKSISSQLDIPDTLATAAQTLRKHYSLLLHPFEEAVMNAKNLGMTVHPSLGAVPVIPTPEPEVQVPSAGTPQTQQATLGVPGSHSMLHPQQPGFLANPMQIQQHQLQQQQMQQQMQQHQQLQFYQQLQQQQQQQQQLQQQQQQHQHQLLNQQQAQSIPMSMPVSMPMSMPMSMQQAGRAVTSGAPNSGTTPNSAARFSPYPTAILMKQAQAQALAAQAQAGGQNATPGVSSTDTSTLISATPEQPEQSSDKAQDKPSGESPMTATSEGGSKDPSLQPTPDVSAAPQTAVTTEAPAAQGGISSESNDQVPTTSAATITSAPSTTVAVTASAQPVATSAPETSSAVTAAAIPAATTANGAVKGLGVSVAPVPASPSGPESTLGFAQAMMAVPVPVITLPPSLPHAHHPPQPQPSQDPSSKLPQGATETAVKTTTEPAEEPAPSEPLPPMEVIYHPITRTDDTYGGIDIMAVEKFNMPRLIQREYLGTVDIHALIMSLKSGMKFEITNALNTLSVVTKLENENIVLGHCPELLDILLDLTAETIEAWNLTDNFGATTAAATTTTDSLSGSEADHSVLDRRSPQKEPNHPFLHRDKFDTYQELFEASVDEACNLMELRGSSGSSVVGAATTGDSTDMDVESEDEPMTTRAATRSLTYSEWSSTKDRFLALSNILRNLSFLPTNYDFLARYPRFLRILKSTILAFQMKGLLLERSVEVEKDQTDIVVDMDEVCSQELSETSLRIDIDAHPQPVSKSSTIQWLPSTGALTILEHRKDVLTILANLSGYLVLPDSDTAEWIMMLLLDFMQTRDTYYSSLALEAIAKLGISHDNRLLLASVDKELRKASRKGSLGSSTPKSNLSKSCSATTQSSESMEKWETGGFLLPIFECLSSMLSQALIQVTEAMSAAVIIPHSAQAHLETLILATFNLVAMSDSGFRRYMVSRPGFVGSMLRLSVLLADERQQYTSVSMRTAETVRVISKDNEDLLVQYTEMIAKAAMQPHIHPKVVDDLMCVL</sequence>
<feature type="region of interest" description="Disordered" evidence="6">
    <location>
        <begin position="383"/>
        <end position="424"/>
    </location>
</feature>
<feature type="compositionally biased region" description="Polar residues" evidence="6">
    <location>
        <begin position="1002"/>
        <end position="1032"/>
    </location>
</feature>
<protein>
    <recommendedName>
        <fullName evidence="7">ARID domain-containing protein</fullName>
    </recommendedName>
</protein>
<feature type="region of interest" description="Disordered" evidence="6">
    <location>
        <begin position="155"/>
        <end position="265"/>
    </location>
</feature>
<dbReference type="Pfam" id="PF12031">
    <property type="entry name" value="BAF250_C"/>
    <property type="match status" value="1"/>
</dbReference>
<evidence type="ECO:0000313" key="9">
    <source>
        <dbReference type="Proteomes" id="UP000827284"/>
    </source>
</evidence>
<feature type="region of interest" description="Disordered" evidence="6">
    <location>
        <begin position="1139"/>
        <end position="1189"/>
    </location>
</feature>
<feature type="coiled-coil region" evidence="5">
    <location>
        <begin position="110"/>
        <end position="142"/>
    </location>
</feature>
<keyword evidence="9" id="KW-1185">Reference proteome</keyword>
<evidence type="ECO:0000256" key="5">
    <source>
        <dbReference type="SAM" id="Coils"/>
    </source>
</evidence>
<feature type="region of interest" description="Disordered" evidence="6">
    <location>
        <begin position="1363"/>
        <end position="1388"/>
    </location>
</feature>
<evidence type="ECO:0000256" key="3">
    <source>
        <dbReference type="ARBA" id="ARBA00023163"/>
    </source>
</evidence>
<evidence type="ECO:0000259" key="7">
    <source>
        <dbReference type="PROSITE" id="PS51011"/>
    </source>
</evidence>
<dbReference type="GO" id="GO:0006357">
    <property type="term" value="P:regulation of transcription by RNA polymerase II"/>
    <property type="evidence" value="ECO:0007669"/>
    <property type="project" value="InterPro"/>
</dbReference>